<keyword evidence="4" id="KW-1185">Reference proteome</keyword>
<dbReference type="AlphaFoldDB" id="A0A4C1YPD3"/>
<sequence length="323" mass="36621">MDVKCNDLTDQRDRLQVLVSEMDDCRNHYEQSLLQIQVLQEEVHTSGFSSKNDCGSLESVGSDIEQSSTDLNGQLTKRKPDSLNSVNKSKQGSLGNNEFTQLVSNNINTNDKITESGSSIMSHKIRAAYTNVNNNSICKNNNKDQCILNLVHQNIQGMQNKELEIELFMSYANIDILCITEHWLRNYQLQFGFVNHQVASSFSRKRSIRGGSLILIRNNLKFKERKDIVSLSVERVIEIACVELERLVVMSVYRPPHSSYELFESVMDQALCKINDKSKRIAICGDFNVDLLDASNRGGEILEFSAVIICLISFSSDEDIFYL</sequence>
<evidence type="ECO:0000313" key="4">
    <source>
        <dbReference type="Proteomes" id="UP000299102"/>
    </source>
</evidence>
<gene>
    <name evidence="3" type="ORF">EVAR_58468_1</name>
</gene>
<feature type="compositionally biased region" description="Polar residues" evidence="1">
    <location>
        <begin position="82"/>
        <end position="95"/>
    </location>
</feature>
<feature type="region of interest" description="Disordered" evidence="1">
    <location>
        <begin position="57"/>
        <end position="95"/>
    </location>
</feature>
<accession>A0A4C1YPD3</accession>
<name>A0A4C1YPD3_EUMVA</name>
<dbReference type="Proteomes" id="UP000299102">
    <property type="component" value="Unassembled WGS sequence"/>
</dbReference>
<organism evidence="3 4">
    <name type="scientific">Eumeta variegata</name>
    <name type="common">Bagworm moth</name>
    <name type="synonym">Eumeta japonica</name>
    <dbReference type="NCBI Taxonomy" id="151549"/>
    <lineage>
        <taxon>Eukaryota</taxon>
        <taxon>Metazoa</taxon>
        <taxon>Ecdysozoa</taxon>
        <taxon>Arthropoda</taxon>
        <taxon>Hexapoda</taxon>
        <taxon>Insecta</taxon>
        <taxon>Pterygota</taxon>
        <taxon>Neoptera</taxon>
        <taxon>Endopterygota</taxon>
        <taxon>Lepidoptera</taxon>
        <taxon>Glossata</taxon>
        <taxon>Ditrysia</taxon>
        <taxon>Tineoidea</taxon>
        <taxon>Psychidae</taxon>
        <taxon>Oiketicinae</taxon>
        <taxon>Eumeta</taxon>
    </lineage>
</organism>
<dbReference type="EMBL" id="BGZK01001302">
    <property type="protein sequence ID" value="GBP76744.1"/>
    <property type="molecule type" value="Genomic_DNA"/>
</dbReference>
<dbReference type="SUPFAM" id="SSF56219">
    <property type="entry name" value="DNase I-like"/>
    <property type="match status" value="1"/>
</dbReference>
<dbReference type="GO" id="GO:0003824">
    <property type="term" value="F:catalytic activity"/>
    <property type="evidence" value="ECO:0007669"/>
    <property type="project" value="InterPro"/>
</dbReference>
<dbReference type="Gene3D" id="3.60.10.10">
    <property type="entry name" value="Endonuclease/exonuclease/phosphatase"/>
    <property type="match status" value="1"/>
</dbReference>
<reference evidence="3 4" key="1">
    <citation type="journal article" date="2019" name="Commun. Biol.">
        <title>The bagworm genome reveals a unique fibroin gene that provides high tensile strength.</title>
        <authorList>
            <person name="Kono N."/>
            <person name="Nakamura H."/>
            <person name="Ohtoshi R."/>
            <person name="Tomita M."/>
            <person name="Numata K."/>
            <person name="Arakawa K."/>
        </authorList>
    </citation>
    <scope>NUCLEOTIDE SEQUENCE [LARGE SCALE GENOMIC DNA]</scope>
</reference>
<evidence type="ECO:0000256" key="1">
    <source>
        <dbReference type="SAM" id="MobiDB-lite"/>
    </source>
</evidence>
<feature type="compositionally biased region" description="Polar residues" evidence="1">
    <location>
        <begin position="64"/>
        <end position="75"/>
    </location>
</feature>
<protein>
    <recommendedName>
        <fullName evidence="2">Endonuclease/exonuclease/phosphatase domain-containing protein</fullName>
    </recommendedName>
</protein>
<dbReference type="InterPro" id="IPR036691">
    <property type="entry name" value="Endo/exonu/phosph_ase_sf"/>
</dbReference>
<feature type="domain" description="Endonuclease/exonuclease/phosphatase" evidence="2">
    <location>
        <begin position="131"/>
        <end position="302"/>
    </location>
</feature>
<proteinExistence type="predicted"/>
<evidence type="ECO:0000259" key="2">
    <source>
        <dbReference type="Pfam" id="PF03372"/>
    </source>
</evidence>
<evidence type="ECO:0000313" key="3">
    <source>
        <dbReference type="EMBL" id="GBP76744.1"/>
    </source>
</evidence>
<dbReference type="InterPro" id="IPR005135">
    <property type="entry name" value="Endo/exonuclease/phosphatase"/>
</dbReference>
<comment type="caution">
    <text evidence="3">The sequence shown here is derived from an EMBL/GenBank/DDBJ whole genome shotgun (WGS) entry which is preliminary data.</text>
</comment>
<dbReference type="OrthoDB" id="414730at2759"/>
<dbReference type="Pfam" id="PF03372">
    <property type="entry name" value="Exo_endo_phos"/>
    <property type="match status" value="1"/>
</dbReference>